<dbReference type="GO" id="GO:0046872">
    <property type="term" value="F:metal ion binding"/>
    <property type="evidence" value="ECO:0007669"/>
    <property type="project" value="UniProtKB-UniRule"/>
</dbReference>
<feature type="binding site" evidence="11">
    <location>
        <position position="316"/>
    </location>
    <ligand>
        <name>Mg(2+)</name>
        <dbReference type="ChEBI" id="CHEBI:18420"/>
    </ligand>
</feature>
<evidence type="ECO:0000313" key="14">
    <source>
        <dbReference type="Proteomes" id="UP000315343"/>
    </source>
</evidence>
<evidence type="ECO:0000256" key="6">
    <source>
        <dbReference type="ARBA" id="ARBA00022827"/>
    </source>
</evidence>
<dbReference type="OrthoDB" id="9778595at2"/>
<evidence type="ECO:0000256" key="1">
    <source>
        <dbReference type="ARBA" id="ARBA00011955"/>
    </source>
</evidence>
<dbReference type="PIRSF" id="PIRSF006268">
    <property type="entry name" value="ApbE"/>
    <property type="match status" value="1"/>
</dbReference>
<keyword evidence="12" id="KW-0997">Cell inner membrane</keyword>
<dbReference type="Pfam" id="PF02424">
    <property type="entry name" value="ApbE"/>
    <property type="match status" value="1"/>
</dbReference>
<evidence type="ECO:0000256" key="5">
    <source>
        <dbReference type="ARBA" id="ARBA00022723"/>
    </source>
</evidence>
<keyword evidence="4 10" id="KW-0808">Transferase</keyword>
<comment type="cofactor">
    <cofactor evidence="11">
        <name>Mg(2+)</name>
        <dbReference type="ChEBI" id="CHEBI:18420"/>
    </cofactor>
    <cofactor evidence="11">
        <name>Mn(2+)</name>
        <dbReference type="ChEBI" id="CHEBI:29035"/>
    </cofactor>
    <text evidence="11">Magnesium. Can also use manganese.</text>
</comment>
<dbReference type="Gene3D" id="3.10.520.10">
    <property type="entry name" value="ApbE-like domains"/>
    <property type="match status" value="1"/>
</dbReference>
<evidence type="ECO:0000256" key="3">
    <source>
        <dbReference type="ARBA" id="ARBA00022630"/>
    </source>
</evidence>
<feature type="binding site" evidence="11">
    <location>
        <position position="193"/>
    </location>
    <ligand>
        <name>Mg(2+)</name>
        <dbReference type="ChEBI" id="CHEBI:18420"/>
    </ligand>
</feature>
<dbReference type="EC" id="2.7.1.180" evidence="1 10"/>
<dbReference type="Proteomes" id="UP000315343">
    <property type="component" value="Unassembled WGS sequence"/>
</dbReference>
<gene>
    <name evidence="13" type="ORF">LY60_03135</name>
</gene>
<evidence type="ECO:0000313" key="13">
    <source>
        <dbReference type="EMBL" id="TWH77945.1"/>
    </source>
</evidence>
<dbReference type="EMBL" id="VLKH01000011">
    <property type="protein sequence ID" value="TWH77945.1"/>
    <property type="molecule type" value="Genomic_DNA"/>
</dbReference>
<evidence type="ECO:0000256" key="2">
    <source>
        <dbReference type="ARBA" id="ARBA00016337"/>
    </source>
</evidence>
<dbReference type="InterPro" id="IPR024932">
    <property type="entry name" value="ApbE"/>
</dbReference>
<dbReference type="PANTHER" id="PTHR30040:SF2">
    <property type="entry name" value="FAD:PROTEIN FMN TRANSFERASE"/>
    <property type="match status" value="1"/>
</dbReference>
<keyword evidence="7 10" id="KW-0460">Magnesium</keyword>
<accession>A0A562J4Z2</accession>
<proteinExistence type="inferred from homology"/>
<keyword evidence="12" id="KW-0472">Membrane</keyword>
<protein>
    <recommendedName>
        <fullName evidence="2 10">FAD:protein FMN transferase</fullName>
        <ecNumber evidence="1 10">2.7.1.180</ecNumber>
    </recommendedName>
    <alternativeName>
        <fullName evidence="8 10">Flavin transferase</fullName>
    </alternativeName>
</protein>
<evidence type="ECO:0000256" key="9">
    <source>
        <dbReference type="ARBA" id="ARBA00048540"/>
    </source>
</evidence>
<dbReference type="GO" id="GO:0005886">
    <property type="term" value="C:plasma membrane"/>
    <property type="evidence" value="ECO:0007669"/>
    <property type="project" value="UniProtKB-SubCell"/>
</dbReference>
<comment type="subcellular location">
    <subcellularLocation>
        <location evidence="12">Cell inner membrane</location>
        <topology evidence="12">Lipid-anchor</topology>
        <orientation evidence="12">Periplasmic side</orientation>
    </subcellularLocation>
</comment>
<keyword evidence="12 13" id="KW-0449">Lipoprotein</keyword>
<evidence type="ECO:0000256" key="7">
    <source>
        <dbReference type="ARBA" id="ARBA00022842"/>
    </source>
</evidence>
<sequence>MKKIIPILMTGILIFAFFTGCQKQQEPEKEQVYDKFSYTFLDTFDTVTQVVGYAKTEEEFNGYAEKIHERMLELHQLYDKYNTYEGKNNIKTINDNAGIQPVKVDKEIIDLILMTKEMYENVGKKTNVALGSVLKIWSEYRDEAEANPAEAKIPPMDILLEANGHTDINKVIVDEKNSTVYLEDPLMSLDVGAVAKGYATEIVVKEIIQEGFTSGIISAGGNIRAFGKPMDGIRDKWGVGIQNPDGVLGTSDESILETVFLTDASVVTSGDYQRFYMVGDTRVHHLIDPVTLMPGDYFRAVSIVTENSGKADFLSTTVFLMPYEEGRALVESLDGVEALWVFKDGSIQTTEGMDKIMKSKGASGAIAK</sequence>
<reference evidence="13 14" key="1">
    <citation type="submission" date="2019-07" db="EMBL/GenBank/DDBJ databases">
        <title>Genomic Encyclopedia of Type Strains, Phase I: the one thousand microbial genomes (KMG-I) project.</title>
        <authorList>
            <person name="Kyrpides N."/>
        </authorList>
    </citation>
    <scope>NUCLEOTIDE SEQUENCE [LARGE SCALE GENOMIC DNA]</scope>
    <source>
        <strain evidence="13 14">DSM 13558</strain>
    </source>
</reference>
<comment type="catalytic activity">
    <reaction evidence="9 10 12">
        <text>L-threonyl-[protein] + FAD = FMN-L-threonyl-[protein] + AMP + H(+)</text>
        <dbReference type="Rhea" id="RHEA:36847"/>
        <dbReference type="Rhea" id="RHEA-COMP:11060"/>
        <dbReference type="Rhea" id="RHEA-COMP:11061"/>
        <dbReference type="ChEBI" id="CHEBI:15378"/>
        <dbReference type="ChEBI" id="CHEBI:30013"/>
        <dbReference type="ChEBI" id="CHEBI:57692"/>
        <dbReference type="ChEBI" id="CHEBI:74257"/>
        <dbReference type="ChEBI" id="CHEBI:456215"/>
        <dbReference type="EC" id="2.7.1.180"/>
    </reaction>
</comment>
<keyword evidence="5 10" id="KW-0479">Metal-binding</keyword>
<dbReference type="PANTHER" id="PTHR30040">
    <property type="entry name" value="THIAMINE BIOSYNTHESIS LIPOPROTEIN APBE"/>
    <property type="match status" value="1"/>
</dbReference>
<keyword evidence="12" id="KW-1003">Cell membrane</keyword>
<comment type="caution">
    <text evidence="13">The sequence shown here is derived from an EMBL/GenBank/DDBJ whole genome shotgun (WGS) entry which is preliminary data.</text>
</comment>
<comment type="similarity">
    <text evidence="10 12">Belongs to the ApbE family.</text>
</comment>
<evidence type="ECO:0000256" key="11">
    <source>
        <dbReference type="PIRSR" id="PIRSR006268-2"/>
    </source>
</evidence>
<organism evidence="13 14">
    <name type="scientific">Sedimentibacter saalensis</name>
    <dbReference type="NCBI Taxonomy" id="130788"/>
    <lineage>
        <taxon>Bacteria</taxon>
        <taxon>Bacillati</taxon>
        <taxon>Bacillota</taxon>
        <taxon>Tissierellia</taxon>
        <taxon>Sedimentibacter</taxon>
    </lineage>
</organism>
<evidence type="ECO:0000256" key="8">
    <source>
        <dbReference type="ARBA" id="ARBA00031306"/>
    </source>
</evidence>
<evidence type="ECO:0000256" key="4">
    <source>
        <dbReference type="ARBA" id="ARBA00022679"/>
    </source>
</evidence>
<feature type="binding site" evidence="11">
    <location>
        <position position="312"/>
    </location>
    <ligand>
        <name>Mg(2+)</name>
        <dbReference type="ChEBI" id="CHEBI:18420"/>
    </ligand>
</feature>
<keyword evidence="6 10" id="KW-0274">FAD</keyword>
<dbReference type="PROSITE" id="PS51257">
    <property type="entry name" value="PROKAR_LIPOPROTEIN"/>
    <property type="match status" value="1"/>
</dbReference>
<dbReference type="GO" id="GO:0016740">
    <property type="term" value="F:transferase activity"/>
    <property type="evidence" value="ECO:0007669"/>
    <property type="project" value="UniProtKB-UniRule"/>
</dbReference>
<dbReference type="SUPFAM" id="SSF143631">
    <property type="entry name" value="ApbE-like"/>
    <property type="match status" value="1"/>
</dbReference>
<keyword evidence="14" id="KW-1185">Reference proteome</keyword>
<evidence type="ECO:0000256" key="10">
    <source>
        <dbReference type="PIRNR" id="PIRNR006268"/>
    </source>
</evidence>
<name>A0A562J4Z2_9FIRM</name>
<dbReference type="InterPro" id="IPR003374">
    <property type="entry name" value="ApbE-like_sf"/>
</dbReference>
<comment type="function">
    <text evidence="12">Flavin transferase that catalyzes the transfer of the FMN moiety of FAD and its covalent binding to the hydroxyl group of a threonine residue in a target flavoprotein.</text>
</comment>
<dbReference type="RefSeq" id="WP_145085830.1">
    <property type="nucleotide sequence ID" value="NZ_JAYFNS010000012.1"/>
</dbReference>
<keyword evidence="3 10" id="KW-0285">Flavoprotein</keyword>
<dbReference type="AlphaFoldDB" id="A0A562J4Z2"/>
<evidence type="ECO:0000256" key="12">
    <source>
        <dbReference type="RuleBase" id="RU363002"/>
    </source>
</evidence>